<organism evidence="2 3">
    <name type="scientific">Pleurodeles waltl</name>
    <name type="common">Iberian ribbed newt</name>
    <dbReference type="NCBI Taxonomy" id="8319"/>
    <lineage>
        <taxon>Eukaryota</taxon>
        <taxon>Metazoa</taxon>
        <taxon>Chordata</taxon>
        <taxon>Craniata</taxon>
        <taxon>Vertebrata</taxon>
        <taxon>Euteleostomi</taxon>
        <taxon>Amphibia</taxon>
        <taxon>Batrachia</taxon>
        <taxon>Caudata</taxon>
        <taxon>Salamandroidea</taxon>
        <taxon>Salamandridae</taxon>
        <taxon>Pleurodelinae</taxon>
        <taxon>Pleurodeles</taxon>
    </lineage>
</organism>
<name>A0AAV7SX46_PLEWA</name>
<feature type="compositionally biased region" description="Basic and acidic residues" evidence="1">
    <location>
        <begin position="249"/>
        <end position="258"/>
    </location>
</feature>
<evidence type="ECO:0000313" key="2">
    <source>
        <dbReference type="EMBL" id="KAJ1168772.1"/>
    </source>
</evidence>
<dbReference type="EMBL" id="JANPWB010000007">
    <property type="protein sequence ID" value="KAJ1168772.1"/>
    <property type="molecule type" value="Genomic_DNA"/>
</dbReference>
<keyword evidence="3" id="KW-1185">Reference proteome</keyword>
<feature type="region of interest" description="Disordered" evidence="1">
    <location>
        <begin position="131"/>
        <end position="194"/>
    </location>
</feature>
<reference evidence="2" key="1">
    <citation type="journal article" date="2022" name="bioRxiv">
        <title>Sequencing and chromosome-scale assembly of the giantPleurodeles waltlgenome.</title>
        <authorList>
            <person name="Brown T."/>
            <person name="Elewa A."/>
            <person name="Iarovenko S."/>
            <person name="Subramanian E."/>
            <person name="Araus A.J."/>
            <person name="Petzold A."/>
            <person name="Susuki M."/>
            <person name="Suzuki K.-i.T."/>
            <person name="Hayashi T."/>
            <person name="Toyoda A."/>
            <person name="Oliveira C."/>
            <person name="Osipova E."/>
            <person name="Leigh N.D."/>
            <person name="Simon A."/>
            <person name="Yun M.H."/>
        </authorList>
    </citation>
    <scope>NUCLEOTIDE SEQUENCE</scope>
    <source>
        <strain evidence="2">20211129_DDA</strain>
        <tissue evidence="2">Liver</tissue>
    </source>
</reference>
<dbReference type="AlphaFoldDB" id="A0AAV7SX46"/>
<feature type="region of interest" description="Disordered" evidence="1">
    <location>
        <begin position="215"/>
        <end position="269"/>
    </location>
</feature>
<evidence type="ECO:0000313" key="3">
    <source>
        <dbReference type="Proteomes" id="UP001066276"/>
    </source>
</evidence>
<gene>
    <name evidence="2" type="ORF">NDU88_000686</name>
</gene>
<accession>A0AAV7SX46</accession>
<comment type="caution">
    <text evidence="2">The sequence shown here is derived from an EMBL/GenBank/DDBJ whole genome shotgun (WGS) entry which is preliminary data.</text>
</comment>
<sequence>MNPCRRTPSVHDSLQPHAQCTRLTAAARPVYTTHCSRTPSVHDSLQPHAQCTRLTAAARPVYTTHCSRTPSVHDSLQPHAQCTRLTAAARPVYTTHCSRMPSVHDSLQPHAQCTYLPAAFCCVNPKHYSRRAGRWGSTAKGDSERLGGSRAIAPGHPRDLRAGRDPLSTRAPGGRLDAGTATLSSLGASRPARPSAVNFEATAGEGALCPGQLLRASPHEEGGRLPSQGPPSRLRPPTAPTAAAFGPDRPLRMKDGETPTRVSEGTGGQSERWLKVIDRLSYERGRSFGGWAAPSFFRLVKIMIRPGTKGTTAPEDTAPYFCAGKDLAVSTEVMPMWPGSNEPAAEGPVREKGLYVAGADAFHSTVRASHGAGGSDR</sequence>
<evidence type="ECO:0000256" key="1">
    <source>
        <dbReference type="SAM" id="MobiDB-lite"/>
    </source>
</evidence>
<proteinExistence type="predicted"/>
<dbReference type="Proteomes" id="UP001066276">
    <property type="component" value="Chromosome 4_1"/>
</dbReference>
<protein>
    <submittedName>
        <fullName evidence="2">Uncharacterized protein</fullName>
    </submittedName>
</protein>